<evidence type="ECO:0000256" key="6">
    <source>
        <dbReference type="ARBA" id="ARBA00022840"/>
    </source>
</evidence>
<keyword evidence="5" id="KW-0418">Kinase</keyword>
<dbReference type="InterPro" id="IPR008271">
    <property type="entry name" value="Ser/Thr_kinase_AS"/>
</dbReference>
<evidence type="ECO:0000256" key="3">
    <source>
        <dbReference type="ARBA" id="ARBA00022679"/>
    </source>
</evidence>
<keyword evidence="3" id="KW-0808">Transferase</keyword>
<dbReference type="InterPro" id="IPR017441">
    <property type="entry name" value="Protein_kinase_ATP_BS"/>
</dbReference>
<keyword evidence="2 11" id="KW-0723">Serine/threonine-protein kinase</keyword>
<accession>A0A9W4UE01</accession>
<sequence length="417" mass="47351">MNSCISNGLECRDNLSDESPYAEFNREIITCEGTNGLVLPFPQPPQPSQQSSPKETTLHTRLLEDTSGFHEHRIQAIKSQGKLQSQDPTLRNAKLGYKVESLLNRMSNWTRIKKKSEADTPRSLAESYGKRGHVIGYGAFGTVRIACKLDAEDPTRTRLFAVKEFKQRSRDSLIEHKKRVISEYSISSSMYHPHVVTTLDLLQSTKGASCQVMEYCSGGDLYSFVLSVGQLEMVEANCFFKQLLQGVEYLHEMGVAHRDLKLENILLTQRGKVKIADFGNAECFRMAWETEVHMISGVCGSRPYIAPEEYVDKQFDGRAVDIWACGMIYMSMRTGYHIWQTSQKGRDKAFEQYVQDRKKETGYKPIEQLETIECRNVVYSALDPTPARRLTAQQILLSEWVRKIEVCDAGNEGLDVC</sequence>
<dbReference type="GO" id="GO:0005524">
    <property type="term" value="F:ATP binding"/>
    <property type="evidence" value="ECO:0007669"/>
    <property type="project" value="UniProtKB-UniRule"/>
</dbReference>
<dbReference type="PANTHER" id="PTHR24343:SF558">
    <property type="entry name" value="PROTEIN KINASE DOMAIN-CONTAINING PROTEIN"/>
    <property type="match status" value="1"/>
</dbReference>
<evidence type="ECO:0000313" key="13">
    <source>
        <dbReference type="EMBL" id="CAI6334240.1"/>
    </source>
</evidence>
<dbReference type="GO" id="GO:0004674">
    <property type="term" value="F:protein serine/threonine kinase activity"/>
    <property type="evidence" value="ECO:0007669"/>
    <property type="project" value="UniProtKB-KW"/>
</dbReference>
<dbReference type="AlphaFoldDB" id="A0A9W4UE01"/>
<reference evidence="13" key="1">
    <citation type="submission" date="2023-01" db="EMBL/GenBank/DDBJ databases">
        <authorList>
            <person name="Van Ghelder C."/>
            <person name="Rancurel C."/>
        </authorList>
    </citation>
    <scope>NUCLEOTIDE SEQUENCE</scope>
    <source>
        <strain evidence="13">CNCM I-4278</strain>
    </source>
</reference>
<dbReference type="EC" id="2.7.11.1" evidence="1"/>
<evidence type="ECO:0000256" key="8">
    <source>
        <dbReference type="ARBA" id="ARBA00048679"/>
    </source>
</evidence>
<gene>
    <name evidence="13" type="ORF">PDIGIT_LOCUS7296</name>
</gene>
<dbReference type="PROSITE" id="PS00107">
    <property type="entry name" value="PROTEIN_KINASE_ATP"/>
    <property type="match status" value="1"/>
</dbReference>
<evidence type="ECO:0000313" key="14">
    <source>
        <dbReference type="Proteomes" id="UP001152607"/>
    </source>
</evidence>
<dbReference type="SMART" id="SM00220">
    <property type="entry name" value="S_TKc"/>
    <property type="match status" value="1"/>
</dbReference>
<proteinExistence type="inferred from homology"/>
<dbReference type="GO" id="GO:0005829">
    <property type="term" value="C:cytosol"/>
    <property type="evidence" value="ECO:0007669"/>
    <property type="project" value="TreeGrafter"/>
</dbReference>
<dbReference type="SUPFAM" id="SSF56112">
    <property type="entry name" value="Protein kinase-like (PK-like)"/>
    <property type="match status" value="1"/>
</dbReference>
<keyword evidence="4 10" id="KW-0547">Nucleotide-binding</keyword>
<keyword evidence="14" id="KW-1185">Reference proteome</keyword>
<comment type="catalytic activity">
    <reaction evidence="8">
        <text>L-seryl-[protein] + ATP = O-phospho-L-seryl-[protein] + ADP + H(+)</text>
        <dbReference type="Rhea" id="RHEA:17989"/>
        <dbReference type="Rhea" id="RHEA-COMP:9863"/>
        <dbReference type="Rhea" id="RHEA-COMP:11604"/>
        <dbReference type="ChEBI" id="CHEBI:15378"/>
        <dbReference type="ChEBI" id="CHEBI:29999"/>
        <dbReference type="ChEBI" id="CHEBI:30616"/>
        <dbReference type="ChEBI" id="CHEBI:83421"/>
        <dbReference type="ChEBI" id="CHEBI:456216"/>
        <dbReference type="EC" id="2.7.11.1"/>
    </reaction>
</comment>
<dbReference type="EMBL" id="CAOQHR010000004">
    <property type="protein sequence ID" value="CAI6334240.1"/>
    <property type="molecule type" value="Genomic_DNA"/>
</dbReference>
<evidence type="ECO:0000256" key="9">
    <source>
        <dbReference type="ARBA" id="ARBA00078109"/>
    </source>
</evidence>
<evidence type="ECO:0000256" key="10">
    <source>
        <dbReference type="PROSITE-ProRule" id="PRU10141"/>
    </source>
</evidence>
<feature type="binding site" evidence="10">
    <location>
        <position position="163"/>
    </location>
    <ligand>
        <name>ATP</name>
        <dbReference type="ChEBI" id="CHEBI:30616"/>
    </ligand>
</feature>
<evidence type="ECO:0000256" key="5">
    <source>
        <dbReference type="ARBA" id="ARBA00022777"/>
    </source>
</evidence>
<evidence type="ECO:0000256" key="11">
    <source>
        <dbReference type="RuleBase" id="RU000304"/>
    </source>
</evidence>
<comment type="similarity">
    <text evidence="11">Belongs to the protein kinase superfamily.</text>
</comment>
<dbReference type="FunFam" id="1.10.510.10:FF:000183">
    <property type="entry name" value="Serine/threonine-protein kinase hal4"/>
    <property type="match status" value="1"/>
</dbReference>
<name>A0A9W4UE01_9PLEO</name>
<comment type="catalytic activity">
    <reaction evidence="7">
        <text>L-threonyl-[protein] + ATP = O-phospho-L-threonyl-[protein] + ADP + H(+)</text>
        <dbReference type="Rhea" id="RHEA:46608"/>
        <dbReference type="Rhea" id="RHEA-COMP:11060"/>
        <dbReference type="Rhea" id="RHEA-COMP:11605"/>
        <dbReference type="ChEBI" id="CHEBI:15378"/>
        <dbReference type="ChEBI" id="CHEBI:30013"/>
        <dbReference type="ChEBI" id="CHEBI:30616"/>
        <dbReference type="ChEBI" id="CHEBI:61977"/>
        <dbReference type="ChEBI" id="CHEBI:456216"/>
        <dbReference type="EC" id="2.7.11.1"/>
    </reaction>
</comment>
<dbReference type="CDD" id="cd13994">
    <property type="entry name" value="STKc_HAL4_like"/>
    <property type="match status" value="1"/>
</dbReference>
<feature type="domain" description="Protein kinase" evidence="12">
    <location>
        <begin position="129"/>
        <end position="401"/>
    </location>
</feature>
<protein>
    <recommendedName>
        <fullName evidence="1">non-specific serine/threonine protein kinase</fullName>
        <ecNumber evidence="1">2.7.11.1</ecNumber>
    </recommendedName>
    <alternativeName>
        <fullName evidence="9">Halotolerance protein 4</fullName>
    </alternativeName>
</protein>
<comment type="caution">
    <text evidence="13">The sequence shown here is derived from an EMBL/GenBank/DDBJ whole genome shotgun (WGS) entry which is preliminary data.</text>
</comment>
<keyword evidence="6 10" id="KW-0067">ATP-binding</keyword>
<evidence type="ECO:0000256" key="2">
    <source>
        <dbReference type="ARBA" id="ARBA00022527"/>
    </source>
</evidence>
<evidence type="ECO:0000256" key="4">
    <source>
        <dbReference type="ARBA" id="ARBA00022741"/>
    </source>
</evidence>
<dbReference type="Pfam" id="PF00069">
    <property type="entry name" value="Pkinase"/>
    <property type="match status" value="1"/>
</dbReference>
<dbReference type="Gene3D" id="1.10.510.10">
    <property type="entry name" value="Transferase(Phosphotransferase) domain 1"/>
    <property type="match status" value="1"/>
</dbReference>
<dbReference type="InterPro" id="IPR011009">
    <property type="entry name" value="Kinase-like_dom_sf"/>
</dbReference>
<evidence type="ECO:0000256" key="1">
    <source>
        <dbReference type="ARBA" id="ARBA00012513"/>
    </source>
</evidence>
<dbReference type="Proteomes" id="UP001152607">
    <property type="component" value="Unassembled WGS sequence"/>
</dbReference>
<dbReference type="OrthoDB" id="6513151at2759"/>
<dbReference type="PROSITE" id="PS50011">
    <property type="entry name" value="PROTEIN_KINASE_DOM"/>
    <property type="match status" value="1"/>
</dbReference>
<evidence type="ECO:0000256" key="7">
    <source>
        <dbReference type="ARBA" id="ARBA00047899"/>
    </source>
</evidence>
<dbReference type="PANTHER" id="PTHR24343">
    <property type="entry name" value="SERINE/THREONINE KINASE"/>
    <property type="match status" value="1"/>
</dbReference>
<dbReference type="InterPro" id="IPR000719">
    <property type="entry name" value="Prot_kinase_dom"/>
</dbReference>
<evidence type="ECO:0000259" key="12">
    <source>
        <dbReference type="PROSITE" id="PS50011"/>
    </source>
</evidence>
<dbReference type="PROSITE" id="PS00108">
    <property type="entry name" value="PROTEIN_KINASE_ST"/>
    <property type="match status" value="1"/>
</dbReference>
<dbReference type="GO" id="GO:0030003">
    <property type="term" value="P:intracellular monoatomic cation homeostasis"/>
    <property type="evidence" value="ECO:0007669"/>
    <property type="project" value="TreeGrafter"/>
</dbReference>
<organism evidence="13 14">
    <name type="scientific">Periconia digitata</name>
    <dbReference type="NCBI Taxonomy" id="1303443"/>
    <lineage>
        <taxon>Eukaryota</taxon>
        <taxon>Fungi</taxon>
        <taxon>Dikarya</taxon>
        <taxon>Ascomycota</taxon>
        <taxon>Pezizomycotina</taxon>
        <taxon>Dothideomycetes</taxon>
        <taxon>Pleosporomycetidae</taxon>
        <taxon>Pleosporales</taxon>
        <taxon>Massarineae</taxon>
        <taxon>Periconiaceae</taxon>
        <taxon>Periconia</taxon>
    </lineage>
</organism>